<evidence type="ECO:0000313" key="2">
    <source>
        <dbReference type="Proteomes" id="UP001177023"/>
    </source>
</evidence>
<dbReference type="InterPro" id="IPR013083">
    <property type="entry name" value="Znf_RING/FYVE/PHD"/>
</dbReference>
<dbReference type="Gene3D" id="3.30.40.10">
    <property type="entry name" value="Zinc/RING finger domain, C3HC4 (zinc finger)"/>
    <property type="match status" value="1"/>
</dbReference>
<organism evidence="1 2">
    <name type="scientific">Mesorhabditis spiculigera</name>
    <dbReference type="NCBI Taxonomy" id="96644"/>
    <lineage>
        <taxon>Eukaryota</taxon>
        <taxon>Metazoa</taxon>
        <taxon>Ecdysozoa</taxon>
        <taxon>Nematoda</taxon>
        <taxon>Chromadorea</taxon>
        <taxon>Rhabditida</taxon>
        <taxon>Rhabditina</taxon>
        <taxon>Rhabditomorpha</taxon>
        <taxon>Rhabditoidea</taxon>
        <taxon>Rhabditidae</taxon>
        <taxon>Mesorhabditinae</taxon>
        <taxon>Mesorhabditis</taxon>
    </lineage>
</organism>
<sequence>MLLDFLKCPSCGTTLKSKTCTIFYDDGKTYKGHYCVKCVPVGSLSKNDVAYLQDILDQPNLVCTPEGWKANGPLKKLKCPLCQEEFTRKGKMAPVLMWGNYHLQCKACYEKYRAQQRCKVCQRNCGPSRFEAPIVGQYLEFTNAAVGLEEAEVGIEWWQGPGSAQSTPTESPHPMELDIGSEKCGQCLKTYLLDQLFNCEDCKITLCGLCVVRKHRDHNLIDVGALKIANLEAATTAQLNDHFVGLHQMVVHIHSEITASSLAFNEAVVKCLKLVGREVEYANGSKICLELRSKMERFEDKFEKYLPQARIYEEDLKKLKEAIDSFVLELKPE</sequence>
<evidence type="ECO:0000313" key="1">
    <source>
        <dbReference type="EMBL" id="CAJ0560376.1"/>
    </source>
</evidence>
<dbReference type="AlphaFoldDB" id="A0AA36FRP6"/>
<comment type="caution">
    <text evidence="1">The sequence shown here is derived from an EMBL/GenBank/DDBJ whole genome shotgun (WGS) entry which is preliminary data.</text>
</comment>
<reference evidence="1" key="1">
    <citation type="submission" date="2023-06" db="EMBL/GenBank/DDBJ databases">
        <authorList>
            <person name="Delattre M."/>
        </authorList>
    </citation>
    <scope>NUCLEOTIDE SEQUENCE</scope>
    <source>
        <strain evidence="1">AF72</strain>
    </source>
</reference>
<gene>
    <name evidence="1" type="ORF">MSPICULIGERA_LOCUS1532</name>
</gene>
<feature type="non-terminal residue" evidence="1">
    <location>
        <position position="333"/>
    </location>
</feature>
<protein>
    <submittedName>
        <fullName evidence="1">Uncharacterized protein</fullName>
    </submittedName>
</protein>
<proteinExistence type="predicted"/>
<dbReference type="SUPFAM" id="SSF57850">
    <property type="entry name" value="RING/U-box"/>
    <property type="match status" value="1"/>
</dbReference>
<keyword evidence="2" id="KW-1185">Reference proteome</keyword>
<accession>A0AA36FRP6</accession>
<dbReference type="Proteomes" id="UP001177023">
    <property type="component" value="Unassembled WGS sequence"/>
</dbReference>
<dbReference type="EMBL" id="CATQJA010000443">
    <property type="protein sequence ID" value="CAJ0560376.1"/>
    <property type="molecule type" value="Genomic_DNA"/>
</dbReference>
<name>A0AA36FRP6_9BILA</name>